<evidence type="ECO:0000313" key="2">
    <source>
        <dbReference type="Proteomes" id="UP000325289"/>
    </source>
</evidence>
<reference evidence="1 2" key="1">
    <citation type="submission" date="2016-10" db="EMBL/GenBank/DDBJ databases">
        <authorList>
            <person name="Varghese N."/>
            <person name="Submissions S."/>
        </authorList>
    </citation>
    <scope>NUCLEOTIDE SEQUENCE [LARGE SCALE GENOMIC DNA]</scope>
    <source>
        <strain evidence="2">YIM D21,KCTC 23444,ACCC 10710</strain>
    </source>
</reference>
<dbReference type="AlphaFoldDB" id="A0A1I1XUC2"/>
<dbReference type="Proteomes" id="UP000325289">
    <property type="component" value="Unassembled WGS sequence"/>
</dbReference>
<evidence type="ECO:0000313" key="1">
    <source>
        <dbReference type="EMBL" id="SFE09473.1"/>
    </source>
</evidence>
<gene>
    <name evidence="1" type="ORF">SAMN04515678_10694</name>
</gene>
<name>A0A1I1XUC2_9RHOB</name>
<keyword evidence="2" id="KW-1185">Reference proteome</keyword>
<dbReference type="EMBL" id="FOMS01000006">
    <property type="protein sequence ID" value="SFE09473.1"/>
    <property type="molecule type" value="Genomic_DNA"/>
</dbReference>
<protein>
    <submittedName>
        <fullName evidence="1">Uncharacterized protein</fullName>
    </submittedName>
</protein>
<proteinExistence type="predicted"/>
<dbReference type="RefSeq" id="WP_149755933.1">
    <property type="nucleotide sequence ID" value="NZ_FOMS01000006.1"/>
</dbReference>
<sequence length="310" mass="34643">MTRIFDIDGDNLDPGFVNIRARQSRAEQEMHERIEAMWETYEPYADPDFRHGFARDVDGRFWEMYLGCTLLEAGRALLPAAERLREGGQPDLCVVEDGRRIWIEAIAPDDGESGPDQIARPVPINEGGGFAPAPVRQAQLRTTSAFWTKSRRIARYLSEGVIGRDDVRIIAISASRFGPYVGDDPPLIISSLFPIGDAYVTVDLETGDIVDQGFHAAPVIERDGDPIPRTAFLDERFADISGVLWSRIGLGNMSRRVRPLTYVHNPLAQRPLPEGWGVWDREFVATQDGDNWQAADILAQERSDPTPVAE</sequence>
<dbReference type="OrthoDB" id="8374464at2"/>
<organism evidence="1 2">
    <name type="scientific">Roseivivax sediminis</name>
    <dbReference type="NCBI Taxonomy" id="936889"/>
    <lineage>
        <taxon>Bacteria</taxon>
        <taxon>Pseudomonadati</taxon>
        <taxon>Pseudomonadota</taxon>
        <taxon>Alphaproteobacteria</taxon>
        <taxon>Rhodobacterales</taxon>
        <taxon>Roseobacteraceae</taxon>
        <taxon>Roseivivax</taxon>
    </lineage>
</organism>
<accession>A0A1I1XUC2</accession>